<comment type="caution">
    <text evidence="1">The sequence shown here is derived from an EMBL/GenBank/DDBJ whole genome shotgun (WGS) entry which is preliminary data.</text>
</comment>
<keyword evidence="2" id="KW-1185">Reference proteome</keyword>
<proteinExistence type="predicted"/>
<organism evidence="1 2">
    <name type="scientific">Durusdinium trenchii</name>
    <dbReference type="NCBI Taxonomy" id="1381693"/>
    <lineage>
        <taxon>Eukaryota</taxon>
        <taxon>Sar</taxon>
        <taxon>Alveolata</taxon>
        <taxon>Dinophyceae</taxon>
        <taxon>Suessiales</taxon>
        <taxon>Symbiodiniaceae</taxon>
        <taxon>Durusdinium</taxon>
    </lineage>
</organism>
<dbReference type="Proteomes" id="UP001642484">
    <property type="component" value="Unassembled WGS sequence"/>
</dbReference>
<evidence type="ECO:0000313" key="2">
    <source>
        <dbReference type="Proteomes" id="UP001642484"/>
    </source>
</evidence>
<protein>
    <submittedName>
        <fullName evidence="1">Uncharacterized protein</fullName>
    </submittedName>
</protein>
<dbReference type="EMBL" id="CAXAMN010024140">
    <property type="protein sequence ID" value="CAK9084159.1"/>
    <property type="molecule type" value="Genomic_DNA"/>
</dbReference>
<accession>A0ABP0Q855</accession>
<reference evidence="1 2" key="1">
    <citation type="submission" date="2024-02" db="EMBL/GenBank/DDBJ databases">
        <authorList>
            <person name="Chen Y."/>
            <person name="Shah S."/>
            <person name="Dougan E. K."/>
            <person name="Thang M."/>
            <person name="Chan C."/>
        </authorList>
    </citation>
    <scope>NUCLEOTIDE SEQUENCE [LARGE SCALE GENOMIC DNA]</scope>
</reference>
<name>A0ABP0Q855_9DINO</name>
<sequence>MESGSRQSGEAESELAAKAAKLIDMSESVVAKLFQRPWQLHPPCITGRPSTPEQIIITVLGCSNVTVSKTIQGVYRAVSSYRDKPVYRKDGPGALRPFIFYWERGDGARFKGWWFGSEVGGEQVFQPMLPNGEPICATSCWLENSF</sequence>
<evidence type="ECO:0000313" key="1">
    <source>
        <dbReference type="EMBL" id="CAK9084159.1"/>
    </source>
</evidence>
<gene>
    <name evidence="1" type="ORF">CCMP2556_LOCUS40966</name>
</gene>